<proteinExistence type="predicted"/>
<dbReference type="Gene3D" id="1.10.45.10">
    <property type="entry name" value="Vanillyl-alcohol Oxidase, Chain A, domain 4"/>
    <property type="match status" value="1"/>
</dbReference>
<feature type="compositionally biased region" description="Low complexity" evidence="5">
    <location>
        <begin position="9"/>
        <end position="32"/>
    </location>
</feature>
<feature type="domain" description="FAD-binding PCMH-type" evidence="6">
    <location>
        <begin position="77"/>
        <end position="256"/>
    </location>
</feature>
<dbReference type="EMBL" id="WBJX01000004">
    <property type="protein sequence ID" value="KAB1637344.1"/>
    <property type="molecule type" value="Genomic_DNA"/>
</dbReference>
<evidence type="ECO:0000259" key="6">
    <source>
        <dbReference type="PROSITE" id="PS51387"/>
    </source>
</evidence>
<evidence type="ECO:0000256" key="4">
    <source>
        <dbReference type="ARBA" id="ARBA00023002"/>
    </source>
</evidence>
<dbReference type="SUPFAM" id="SSF56176">
    <property type="entry name" value="FAD-binding/transporter-associated domain-like"/>
    <property type="match status" value="1"/>
</dbReference>
<evidence type="ECO:0000256" key="5">
    <source>
        <dbReference type="SAM" id="MobiDB-lite"/>
    </source>
</evidence>
<protein>
    <submittedName>
        <fullName evidence="7">FAD-binding oxidoreductase</fullName>
    </submittedName>
</protein>
<dbReference type="InterPro" id="IPR016169">
    <property type="entry name" value="FAD-bd_PCMH_sub2"/>
</dbReference>
<dbReference type="InterPro" id="IPR016166">
    <property type="entry name" value="FAD-bd_PCMH"/>
</dbReference>
<sequence>MPTELAAHASSTPFAGSAPAATAGSGSAPFAGSETAGRLQRVIGDLASELPQLELRVPSVETREYAVDASTRTRLANLDLGPAVAFPVSAEEVQAVVRAAARHGVAVVPRGAGSGLAGGATADQEQLVVSTERLNRIVEVSPLDEVAVVEPGVINADLNRHLEPYGLFYAPDPASWDISSIGGNIATNAGGLRCAKYGVTRESILALDVVLADGSLVHVGHRSIKGVTGLDLVSVFVGSEGILGIVVAATVRLRPVPVARRTVSAFFESTAAGADALSAITRSTVRPSVVELFDSRTLENIDQHTGSTLTARGGALLLIELDGYGIDEQSADLRAALEAVGGLVTEESVEDGEALWELRRSGRGFDPAEWFAGGDIAVPKSRIPEMFAHFPVVEERFGVTIGAVAHAGDGNLHPIVTLRMPEGADPSVVPPQLHDAASALAQFALELGGTVSGEHGIGSSKLDLAALELSDRNRAAQHAIKRALDPAALFNPGKAI</sequence>
<dbReference type="InterPro" id="IPR006094">
    <property type="entry name" value="Oxid_FAD_bind_N"/>
</dbReference>
<dbReference type="AlphaFoldDB" id="A0A7J5B2W7"/>
<dbReference type="InterPro" id="IPR016164">
    <property type="entry name" value="FAD-linked_Oxase-like_C"/>
</dbReference>
<evidence type="ECO:0000256" key="3">
    <source>
        <dbReference type="ARBA" id="ARBA00022827"/>
    </source>
</evidence>
<gene>
    <name evidence="7" type="ORF">F8O03_13845</name>
</gene>
<dbReference type="Proteomes" id="UP000490386">
    <property type="component" value="Unassembled WGS sequence"/>
</dbReference>
<dbReference type="InterPro" id="IPR016171">
    <property type="entry name" value="Vanillyl_alc_oxidase_C-sub2"/>
</dbReference>
<dbReference type="PANTHER" id="PTHR42934:SF2">
    <property type="entry name" value="GLYCOLATE OXIDASE SUBUNIT GLCD"/>
    <property type="match status" value="1"/>
</dbReference>
<feature type="region of interest" description="Disordered" evidence="5">
    <location>
        <begin position="1"/>
        <end position="32"/>
    </location>
</feature>
<evidence type="ECO:0000313" key="8">
    <source>
        <dbReference type="Proteomes" id="UP000490386"/>
    </source>
</evidence>
<evidence type="ECO:0000313" key="7">
    <source>
        <dbReference type="EMBL" id="KAB1637344.1"/>
    </source>
</evidence>
<evidence type="ECO:0000256" key="2">
    <source>
        <dbReference type="ARBA" id="ARBA00022630"/>
    </source>
</evidence>
<dbReference type="InterPro" id="IPR036318">
    <property type="entry name" value="FAD-bd_PCMH-like_sf"/>
</dbReference>
<dbReference type="RefSeq" id="WP_151424366.1">
    <property type="nucleotide sequence ID" value="NZ_WBJX01000004.1"/>
</dbReference>
<keyword evidence="3" id="KW-0274">FAD</keyword>
<organism evidence="7 8">
    <name type="scientific">Pseudoclavibacter terrae</name>
    <dbReference type="NCBI Taxonomy" id="1530195"/>
    <lineage>
        <taxon>Bacteria</taxon>
        <taxon>Bacillati</taxon>
        <taxon>Actinomycetota</taxon>
        <taxon>Actinomycetes</taxon>
        <taxon>Micrococcales</taxon>
        <taxon>Microbacteriaceae</taxon>
        <taxon>Pseudoclavibacter</taxon>
    </lineage>
</organism>
<dbReference type="GO" id="GO:0016491">
    <property type="term" value="F:oxidoreductase activity"/>
    <property type="evidence" value="ECO:0007669"/>
    <property type="project" value="UniProtKB-KW"/>
</dbReference>
<dbReference type="PANTHER" id="PTHR42934">
    <property type="entry name" value="GLYCOLATE OXIDASE SUBUNIT GLCD"/>
    <property type="match status" value="1"/>
</dbReference>
<evidence type="ECO:0000256" key="1">
    <source>
        <dbReference type="ARBA" id="ARBA00001974"/>
    </source>
</evidence>
<dbReference type="InterPro" id="IPR004113">
    <property type="entry name" value="FAD-bd_oxidored_4_C"/>
</dbReference>
<accession>A0A7J5B2W7</accession>
<comment type="cofactor">
    <cofactor evidence="1">
        <name>FAD</name>
        <dbReference type="ChEBI" id="CHEBI:57692"/>
    </cofactor>
</comment>
<dbReference type="Pfam" id="PF01565">
    <property type="entry name" value="FAD_binding_4"/>
    <property type="match status" value="1"/>
</dbReference>
<reference evidence="7 8" key="1">
    <citation type="submission" date="2019-09" db="EMBL/GenBank/DDBJ databases">
        <title>Phylogeny of genus Pseudoclavibacter and closely related genus.</title>
        <authorList>
            <person name="Li Y."/>
        </authorList>
    </citation>
    <scope>NUCLEOTIDE SEQUENCE [LARGE SCALE GENOMIC DNA]</scope>
    <source>
        <strain evidence="7 8">THG-MD12</strain>
    </source>
</reference>
<dbReference type="OrthoDB" id="9811557at2"/>
<keyword evidence="2" id="KW-0285">Flavoprotein</keyword>
<dbReference type="InterPro" id="IPR051914">
    <property type="entry name" value="FAD-linked_OxidoTrans_Type4"/>
</dbReference>
<keyword evidence="4" id="KW-0560">Oxidoreductase</keyword>
<dbReference type="SUPFAM" id="SSF55103">
    <property type="entry name" value="FAD-linked oxidases, C-terminal domain"/>
    <property type="match status" value="1"/>
</dbReference>
<dbReference type="PROSITE" id="PS51387">
    <property type="entry name" value="FAD_PCMH"/>
    <property type="match status" value="1"/>
</dbReference>
<dbReference type="Gene3D" id="3.30.70.2740">
    <property type="match status" value="1"/>
</dbReference>
<name>A0A7J5B2W7_9MICO</name>
<comment type="caution">
    <text evidence="7">The sequence shown here is derived from an EMBL/GenBank/DDBJ whole genome shotgun (WGS) entry which is preliminary data.</text>
</comment>
<keyword evidence="8" id="KW-1185">Reference proteome</keyword>
<dbReference type="Pfam" id="PF02913">
    <property type="entry name" value="FAD-oxidase_C"/>
    <property type="match status" value="1"/>
</dbReference>
<dbReference type="GO" id="GO:0071949">
    <property type="term" value="F:FAD binding"/>
    <property type="evidence" value="ECO:0007669"/>
    <property type="project" value="InterPro"/>
</dbReference>
<dbReference type="Gene3D" id="3.30.465.10">
    <property type="match status" value="1"/>
</dbReference>